<dbReference type="Proteomes" id="UP001153269">
    <property type="component" value="Unassembled WGS sequence"/>
</dbReference>
<dbReference type="GO" id="GO:0006308">
    <property type="term" value="P:DNA catabolic process"/>
    <property type="evidence" value="ECO:0007669"/>
    <property type="project" value="InterPro"/>
</dbReference>
<organism evidence="14 15">
    <name type="scientific">Pleuronectes platessa</name>
    <name type="common">European plaice</name>
    <dbReference type="NCBI Taxonomy" id="8262"/>
    <lineage>
        <taxon>Eukaryota</taxon>
        <taxon>Metazoa</taxon>
        <taxon>Chordata</taxon>
        <taxon>Craniata</taxon>
        <taxon>Vertebrata</taxon>
        <taxon>Euteleostomi</taxon>
        <taxon>Actinopterygii</taxon>
        <taxon>Neopterygii</taxon>
        <taxon>Teleostei</taxon>
        <taxon>Neoteleostei</taxon>
        <taxon>Acanthomorphata</taxon>
        <taxon>Carangaria</taxon>
        <taxon>Pleuronectiformes</taxon>
        <taxon>Pleuronectoidei</taxon>
        <taxon>Pleuronectidae</taxon>
        <taxon>Pleuronectes</taxon>
    </lineage>
</organism>
<evidence type="ECO:0000256" key="8">
    <source>
        <dbReference type="ARBA" id="ARBA00023157"/>
    </source>
</evidence>
<reference evidence="14" key="1">
    <citation type="submission" date="2020-03" db="EMBL/GenBank/DDBJ databases">
        <authorList>
            <person name="Weist P."/>
        </authorList>
    </citation>
    <scope>NUCLEOTIDE SEQUENCE</scope>
</reference>
<evidence type="ECO:0000256" key="2">
    <source>
        <dbReference type="ARBA" id="ARBA00007359"/>
    </source>
</evidence>
<evidence type="ECO:0000256" key="12">
    <source>
        <dbReference type="ARBA" id="ARBA00043073"/>
    </source>
</evidence>
<sequence length="354" mass="40258">MSGVLFHSSSILKSESLPCYCFNDIVHLSLPPQFSHEVALFLWSSSPPPPPPLFLTLLVGRETVSGFRICSYNVEKLNIDKASNYRLVQTLSRVVYRCDICLLQDVVDPDGRVVKKLLSSINRYGNYVYQSVSSKGLGRSAVDKRKFVFLYRKETVTVMDQHQYETEPPTFARGPLAVEFRSRTTLMKDFILVPVHTDPLKAVQEIDHLYDVFQEVSEKWNNENVMFLGDFQAACAHMTRLNKKKIRMFTNLNFTWLIGDKVDTTVSEETNCAYDRIVVHGKSFLKAISPMSAKVYDFGKELKLSMSKVRDMSDHYPLEVELKSSALVRSSALLLKATPLLTLLSASAFVHFFL</sequence>
<keyword evidence="6" id="KW-0378">Hydrolase</keyword>
<dbReference type="GO" id="GO:0004530">
    <property type="term" value="F:deoxyribonuclease I activity"/>
    <property type="evidence" value="ECO:0007669"/>
    <property type="project" value="TreeGrafter"/>
</dbReference>
<dbReference type="SMART" id="SM00476">
    <property type="entry name" value="DNaseIc"/>
    <property type="match status" value="1"/>
</dbReference>
<evidence type="ECO:0000313" key="14">
    <source>
        <dbReference type="EMBL" id="CAB1440952.1"/>
    </source>
</evidence>
<name>A0A9N7YWG7_PLEPL</name>
<keyword evidence="5" id="KW-0255">Endonuclease</keyword>
<feature type="domain" description="Endonuclease/exonuclease/phosphatase" evidence="13">
    <location>
        <begin position="70"/>
        <end position="285"/>
    </location>
</feature>
<keyword evidence="4" id="KW-0732">Signal</keyword>
<gene>
    <name evidence="14" type="ORF">PLEPLA_LOCUS28747</name>
</gene>
<proteinExistence type="inferred from homology"/>
<evidence type="ECO:0000259" key="13">
    <source>
        <dbReference type="Pfam" id="PF03372"/>
    </source>
</evidence>
<evidence type="ECO:0000256" key="10">
    <source>
        <dbReference type="ARBA" id="ARBA00041152"/>
    </source>
</evidence>
<dbReference type="EMBL" id="CADEAL010002546">
    <property type="protein sequence ID" value="CAB1440952.1"/>
    <property type="molecule type" value="Genomic_DNA"/>
</dbReference>
<comment type="subcellular location">
    <subcellularLocation>
        <location evidence="1">Endoplasmic reticulum</location>
    </subcellularLocation>
</comment>
<keyword evidence="15" id="KW-1185">Reference proteome</keyword>
<evidence type="ECO:0000256" key="3">
    <source>
        <dbReference type="ARBA" id="ARBA00022722"/>
    </source>
</evidence>
<dbReference type="PANTHER" id="PTHR11371">
    <property type="entry name" value="DEOXYRIBONUCLEASE"/>
    <property type="match status" value="1"/>
</dbReference>
<keyword evidence="9" id="KW-0325">Glycoprotein</keyword>
<evidence type="ECO:0000256" key="6">
    <source>
        <dbReference type="ARBA" id="ARBA00022801"/>
    </source>
</evidence>
<keyword evidence="3" id="KW-0540">Nuclease</keyword>
<evidence type="ECO:0000256" key="1">
    <source>
        <dbReference type="ARBA" id="ARBA00004240"/>
    </source>
</evidence>
<dbReference type="GO" id="GO:0003677">
    <property type="term" value="F:DNA binding"/>
    <property type="evidence" value="ECO:0007669"/>
    <property type="project" value="TreeGrafter"/>
</dbReference>
<keyword evidence="8" id="KW-1015">Disulfide bond</keyword>
<dbReference type="AlphaFoldDB" id="A0A9N7YWG7"/>
<comment type="similarity">
    <text evidence="2">Belongs to the DNase I family.</text>
</comment>
<evidence type="ECO:0000256" key="9">
    <source>
        <dbReference type="ARBA" id="ARBA00023180"/>
    </source>
</evidence>
<dbReference type="GO" id="GO:0005634">
    <property type="term" value="C:nucleus"/>
    <property type="evidence" value="ECO:0007669"/>
    <property type="project" value="TreeGrafter"/>
</dbReference>
<dbReference type="Pfam" id="PF03372">
    <property type="entry name" value="Exo_endo_phos"/>
    <property type="match status" value="1"/>
</dbReference>
<dbReference type="GO" id="GO:0005783">
    <property type="term" value="C:endoplasmic reticulum"/>
    <property type="evidence" value="ECO:0007669"/>
    <property type="project" value="UniProtKB-SubCell"/>
</dbReference>
<dbReference type="SUPFAM" id="SSF56219">
    <property type="entry name" value="DNase I-like"/>
    <property type="match status" value="1"/>
</dbReference>
<dbReference type="PRINTS" id="PR00130">
    <property type="entry name" value="DNASEI"/>
</dbReference>
<accession>A0A9N7YWG7</accession>
<dbReference type="CDD" id="cd10282">
    <property type="entry name" value="DNase1"/>
    <property type="match status" value="1"/>
</dbReference>
<dbReference type="InterPro" id="IPR005135">
    <property type="entry name" value="Endo/exonuclease/phosphatase"/>
</dbReference>
<protein>
    <recommendedName>
        <fullName evidence="10">Deoxyribonuclease-1-like 1</fullName>
    </recommendedName>
    <alternativeName>
        <fullName evidence="12">DNase X</fullName>
    </alternativeName>
    <alternativeName>
        <fullName evidence="11">Deoxyribonuclease I-like 1</fullName>
    </alternativeName>
</protein>
<comment type="caution">
    <text evidence="14">The sequence shown here is derived from an EMBL/GenBank/DDBJ whole genome shotgun (WGS) entry which is preliminary data.</text>
</comment>
<dbReference type="Gene3D" id="3.60.10.10">
    <property type="entry name" value="Endonuclease/exonuclease/phosphatase"/>
    <property type="match status" value="1"/>
</dbReference>
<evidence type="ECO:0000256" key="4">
    <source>
        <dbReference type="ARBA" id="ARBA00022729"/>
    </source>
</evidence>
<dbReference type="InterPro" id="IPR016202">
    <property type="entry name" value="DNase_I"/>
</dbReference>
<evidence type="ECO:0000256" key="11">
    <source>
        <dbReference type="ARBA" id="ARBA00042003"/>
    </source>
</evidence>
<keyword evidence="7" id="KW-0256">Endoplasmic reticulum</keyword>
<dbReference type="PANTHER" id="PTHR11371:SF28">
    <property type="entry name" value="DEOXYRIBONUCLEASE-1-LIKE 1"/>
    <property type="match status" value="1"/>
</dbReference>
<evidence type="ECO:0000256" key="5">
    <source>
        <dbReference type="ARBA" id="ARBA00022759"/>
    </source>
</evidence>
<dbReference type="InterPro" id="IPR036691">
    <property type="entry name" value="Endo/exonu/phosph_ase_sf"/>
</dbReference>
<evidence type="ECO:0000313" key="15">
    <source>
        <dbReference type="Proteomes" id="UP001153269"/>
    </source>
</evidence>
<evidence type="ECO:0000256" key="7">
    <source>
        <dbReference type="ARBA" id="ARBA00022824"/>
    </source>
</evidence>